<keyword evidence="1" id="KW-1133">Transmembrane helix</keyword>
<accession>A0A134ALN3</accession>
<gene>
    <name evidence="2" type="ORF">HMPREF3180_00717</name>
</gene>
<evidence type="ECO:0000313" key="2">
    <source>
        <dbReference type="EMBL" id="KXB68622.1"/>
    </source>
</evidence>
<dbReference type="AlphaFoldDB" id="A0A134ALN3"/>
<dbReference type="PATRIC" id="fig|157687.3.peg.716"/>
<evidence type="ECO:0008006" key="4">
    <source>
        <dbReference type="Google" id="ProtNLM"/>
    </source>
</evidence>
<organism evidence="2 3">
    <name type="scientific">Leptotrichia wadei</name>
    <dbReference type="NCBI Taxonomy" id="157687"/>
    <lineage>
        <taxon>Bacteria</taxon>
        <taxon>Fusobacteriati</taxon>
        <taxon>Fusobacteriota</taxon>
        <taxon>Fusobacteriia</taxon>
        <taxon>Fusobacteriales</taxon>
        <taxon>Leptotrichiaceae</taxon>
        <taxon>Leptotrichia</taxon>
    </lineage>
</organism>
<feature type="transmembrane region" description="Helical" evidence="1">
    <location>
        <begin position="107"/>
        <end position="124"/>
    </location>
</feature>
<feature type="transmembrane region" description="Helical" evidence="1">
    <location>
        <begin position="12"/>
        <end position="30"/>
    </location>
</feature>
<name>A0A134ALN3_9FUSO</name>
<keyword evidence="1" id="KW-0812">Transmembrane</keyword>
<evidence type="ECO:0000256" key="1">
    <source>
        <dbReference type="SAM" id="Phobius"/>
    </source>
</evidence>
<reference evidence="3" key="1">
    <citation type="submission" date="2016-01" db="EMBL/GenBank/DDBJ databases">
        <authorList>
            <person name="Mitreva M."/>
            <person name="Pepin K.H."/>
            <person name="Mihindukulasuriya K.A."/>
            <person name="Fulton R."/>
            <person name="Fronick C."/>
            <person name="O'Laughlin M."/>
            <person name="Miner T."/>
            <person name="Herter B."/>
            <person name="Rosa B.A."/>
            <person name="Cordes M."/>
            <person name="Tomlinson C."/>
            <person name="Wollam A."/>
            <person name="Palsikar V.B."/>
            <person name="Mardis E.R."/>
            <person name="Wilson R.K."/>
        </authorList>
    </citation>
    <scope>NUCLEOTIDE SEQUENCE [LARGE SCALE GENOMIC DNA]</scope>
    <source>
        <strain evidence="3">KA00185</strain>
    </source>
</reference>
<comment type="caution">
    <text evidence="2">The sequence shown here is derived from an EMBL/GenBank/DDBJ whole genome shotgun (WGS) entry which is preliminary data.</text>
</comment>
<dbReference type="STRING" id="157687.HMPREF3180_00717"/>
<protein>
    <recommendedName>
        <fullName evidence="4">DoxX family protein</fullName>
    </recommendedName>
</protein>
<proteinExistence type="predicted"/>
<dbReference type="Proteomes" id="UP000070483">
    <property type="component" value="Unassembled WGS sequence"/>
</dbReference>
<dbReference type="EMBL" id="LSDD01000043">
    <property type="protein sequence ID" value="KXB68622.1"/>
    <property type="molecule type" value="Genomic_DNA"/>
</dbReference>
<feature type="transmembrane region" description="Helical" evidence="1">
    <location>
        <begin position="50"/>
        <end position="70"/>
    </location>
</feature>
<keyword evidence="1" id="KW-0472">Membrane</keyword>
<evidence type="ECO:0000313" key="3">
    <source>
        <dbReference type="Proteomes" id="UP000070483"/>
    </source>
</evidence>
<feature type="transmembrane region" description="Helical" evidence="1">
    <location>
        <begin position="82"/>
        <end position="101"/>
    </location>
</feature>
<sequence length="126" mass="14951">MRKGGEMFIFKIIIVIFGLIEIMTNGYYLFGKNKIMKAKLQHRELPEGITILQLKVKVMLMFLSGCLFLITGIASFFKEKEYLLFLSLIFFNLYALCEALYYRYWKVFGFFIVSAFMTLIYIFLRL</sequence>
<keyword evidence="3" id="KW-1185">Reference proteome</keyword>